<dbReference type="EMBL" id="FOZM01000002">
    <property type="protein sequence ID" value="SFS19549.1"/>
    <property type="molecule type" value="Genomic_DNA"/>
</dbReference>
<gene>
    <name evidence="1" type="ORF">SAMN05444714_2236</name>
</gene>
<evidence type="ECO:0008006" key="3">
    <source>
        <dbReference type="Google" id="ProtNLM"/>
    </source>
</evidence>
<dbReference type="Proteomes" id="UP000198926">
    <property type="component" value="Unassembled WGS sequence"/>
</dbReference>
<dbReference type="RefSeq" id="WP_090208323.1">
    <property type="nucleotide sequence ID" value="NZ_FOZM01000002.1"/>
</dbReference>
<dbReference type="AlphaFoldDB" id="A0A1I6MV74"/>
<accession>A0A1I6MV74</accession>
<evidence type="ECO:0000313" key="2">
    <source>
        <dbReference type="Proteomes" id="UP000198926"/>
    </source>
</evidence>
<evidence type="ECO:0000313" key="1">
    <source>
        <dbReference type="EMBL" id="SFS19549.1"/>
    </source>
</evidence>
<dbReference type="STRING" id="1123755.SAMN05444714_2236"/>
<proteinExistence type="predicted"/>
<reference evidence="1 2" key="1">
    <citation type="submission" date="2016-10" db="EMBL/GenBank/DDBJ databases">
        <authorList>
            <person name="de Groot N.N."/>
        </authorList>
    </citation>
    <scope>NUCLEOTIDE SEQUENCE [LARGE SCALE GENOMIC DNA]</scope>
    <source>
        <strain evidence="1 2">DSM 29433</strain>
    </source>
</reference>
<protein>
    <recommendedName>
        <fullName evidence="3">Glycosyl transferase family 2</fullName>
    </recommendedName>
</protein>
<name>A0A1I6MV74_9RHOB</name>
<organism evidence="1 2">
    <name type="scientific">Yoonia litorea</name>
    <dbReference type="NCBI Taxonomy" id="1123755"/>
    <lineage>
        <taxon>Bacteria</taxon>
        <taxon>Pseudomonadati</taxon>
        <taxon>Pseudomonadota</taxon>
        <taxon>Alphaproteobacteria</taxon>
        <taxon>Rhodobacterales</taxon>
        <taxon>Paracoccaceae</taxon>
        <taxon>Yoonia</taxon>
    </lineage>
</organism>
<sequence>MPSFTVFFTFDSAERLYTACHLAASVRTHLPPDVTLIGYCPAGALNQMGKDLREVMRRLGCKLQELPEAVNFVPNYPDGLKITASVAPKETDFSMYLDTNTVFLRQRAIEELVSEAQIGVVPAEDQGWTDQTIWTDIYGVFDLAVPDEDLAATKTAASNAGPFLDTGVIVIDETYRTADGKRFADVWMETAQTIDRHSFIPHKRPHLDQMSLPVAIARAGMTWKHFNDRFRLTIDGKTKHRNLPKPVLLHYQNREVLGADGRKKDLDEMLKKQIGTHLVRRVFDVPEHRSLPLRINPKGEVQPKTAAGIQVPDPSKAQIALVTVAREADEALGRWYRYYVRLFGDRSLYILCPDNAKDIAVRCGDANIIPLPQQIDEQAVLSAAGSFASGLTLYFNWVAFIGIDEFLIVDPLTASDLSHYLSDLAASGRVPKISAPLGFELVNSPTERPVFARVSSNVQKPCMTRGRIDFDEDGKACSNRSFAVDPQICLVKMTDNAEAEGVDASPLIDMELKEVRRALIESKSPAGSGFWRIAPINDPKVYRLPARISDMLAAIASPEGTP</sequence>
<keyword evidence="2" id="KW-1185">Reference proteome</keyword>
<dbReference type="OrthoDB" id="7648032at2"/>